<dbReference type="GO" id="GO:0005743">
    <property type="term" value="C:mitochondrial inner membrane"/>
    <property type="evidence" value="ECO:0007669"/>
    <property type="project" value="UniProtKB-SubCell"/>
</dbReference>
<keyword evidence="10 17" id="KW-0249">Electron transport</keyword>
<evidence type="ECO:0000256" key="6">
    <source>
        <dbReference type="ARBA" id="ARBA00022660"/>
    </source>
</evidence>
<dbReference type="Pfam" id="PF06444">
    <property type="entry name" value="NADH_dehy_S2_C"/>
    <property type="match status" value="1"/>
</dbReference>
<feature type="transmembrane region" description="Helical" evidence="17">
    <location>
        <begin position="325"/>
        <end position="344"/>
    </location>
</feature>
<evidence type="ECO:0000256" key="13">
    <source>
        <dbReference type="ARBA" id="ARBA00023075"/>
    </source>
</evidence>
<evidence type="ECO:0000313" key="20">
    <source>
        <dbReference type="EMBL" id="AWV54592.1"/>
    </source>
</evidence>
<dbReference type="PANTHER" id="PTHR46552:SF1">
    <property type="entry name" value="NADH-UBIQUINONE OXIDOREDUCTASE CHAIN 2"/>
    <property type="match status" value="1"/>
</dbReference>
<proteinExistence type="inferred from homology"/>
<keyword evidence="6 17" id="KW-0679">Respiratory chain</keyword>
<dbReference type="AlphaFoldDB" id="A0A2Z4EGL6"/>
<dbReference type="GO" id="GO:0006120">
    <property type="term" value="P:mitochondrial electron transport, NADH to ubiquinone"/>
    <property type="evidence" value="ECO:0007669"/>
    <property type="project" value="InterPro"/>
</dbReference>
<reference evidence="20" key="1">
    <citation type="journal article" date="2017" name="Zootaxa">
        <title>Molecular phylogeny reveals strong biogeographic signal and two new species in a Cape Biodiversity Hotspot endemic mini-radiation, the pygmy geckos (Gekkonidae: Goggia).</title>
        <authorList>
            <person name="Heinicke M.P."/>
            <person name="Turk D."/>
            <person name="Bauer A.M."/>
        </authorList>
    </citation>
    <scope>NUCLEOTIDE SEQUENCE</scope>
</reference>
<keyword evidence="11 17" id="KW-1133">Transmembrane helix</keyword>
<comment type="function">
    <text evidence="17">Core subunit of the mitochondrial membrane respiratory chain NADH dehydrogenase (Complex I) which catalyzes electron transfer from NADH through the respiratory chain, using ubiquinone as an electron acceptor. Essential for the catalytic activity and assembly of complex I.</text>
</comment>
<dbReference type="EC" id="7.1.1.2" evidence="3 17"/>
<evidence type="ECO:0000256" key="8">
    <source>
        <dbReference type="ARBA" id="ARBA00022792"/>
    </source>
</evidence>
<evidence type="ECO:0000256" key="7">
    <source>
        <dbReference type="ARBA" id="ARBA00022692"/>
    </source>
</evidence>
<feature type="transmembrane region" description="Helical" evidence="17">
    <location>
        <begin position="178"/>
        <end position="196"/>
    </location>
</feature>
<keyword evidence="8 17" id="KW-0999">Mitochondrion inner membrane</keyword>
<evidence type="ECO:0000256" key="15">
    <source>
        <dbReference type="ARBA" id="ARBA00023136"/>
    </source>
</evidence>
<dbReference type="GO" id="GO:0008137">
    <property type="term" value="F:NADH dehydrogenase (ubiquinone) activity"/>
    <property type="evidence" value="ECO:0007669"/>
    <property type="project" value="UniProtKB-EC"/>
</dbReference>
<dbReference type="InterPro" id="IPR050175">
    <property type="entry name" value="Complex_I_Subunit_2"/>
</dbReference>
<evidence type="ECO:0000256" key="11">
    <source>
        <dbReference type="ARBA" id="ARBA00022989"/>
    </source>
</evidence>
<evidence type="ECO:0000256" key="10">
    <source>
        <dbReference type="ARBA" id="ARBA00022982"/>
    </source>
</evidence>
<sequence>MNPMIWTILISTLATSTIITMSSHHWLLAWLGLELNTMSILPIIMKPHHPRATEATTKYFLIQAAAAALILFASTLNAWETGQWSITYLSSTTANTIMITALMLKLGLAPVHFWYPEVLQGTTLNTALLLTTWQKLAPLTLLYLTMNHLPTNILLLIGLFSALTGGWAGLNQTQTRKILAFSSIAHMGWMLTALTINPTLATLTLLTYLLMTTTIFTCLTTTATKTITDMGTTWTHSPPLLTTMTLTLLSLGGLPPLTGFMPKWLILKELTTTGLNLLSILMALAALPSLYFYLRMTYLATLTTPPSPTTTEFKWRFKLNYKTSLAIPVTLSTTLLPLSPLLYLTL</sequence>
<evidence type="ECO:0000256" key="14">
    <source>
        <dbReference type="ARBA" id="ARBA00023128"/>
    </source>
</evidence>
<dbReference type="PANTHER" id="PTHR46552">
    <property type="entry name" value="NADH-UBIQUINONE OXIDOREDUCTASE CHAIN 2"/>
    <property type="match status" value="1"/>
</dbReference>
<evidence type="ECO:0000256" key="3">
    <source>
        <dbReference type="ARBA" id="ARBA00012944"/>
    </source>
</evidence>
<evidence type="ECO:0000256" key="12">
    <source>
        <dbReference type="ARBA" id="ARBA00023027"/>
    </source>
</evidence>
<evidence type="ECO:0000259" key="18">
    <source>
        <dbReference type="Pfam" id="PF00361"/>
    </source>
</evidence>
<feature type="domain" description="NADH dehydrogenase subunit 2 C-terminal" evidence="19">
    <location>
        <begin position="290"/>
        <end position="343"/>
    </location>
</feature>
<comment type="subcellular location">
    <subcellularLocation>
        <location evidence="1 17">Mitochondrion inner membrane</location>
        <topology evidence="1 17">Multi-pass membrane protein</topology>
    </subcellularLocation>
</comment>
<organism evidence="20">
    <name type="scientific">Goggia essexi</name>
    <dbReference type="NCBI Taxonomy" id="2231119"/>
    <lineage>
        <taxon>Eukaryota</taxon>
        <taxon>Metazoa</taxon>
        <taxon>Chordata</taxon>
        <taxon>Craniata</taxon>
        <taxon>Vertebrata</taxon>
        <taxon>Euteleostomi</taxon>
        <taxon>Lepidosauria</taxon>
        <taxon>Squamata</taxon>
        <taxon>Bifurcata</taxon>
        <taxon>Gekkota</taxon>
        <taxon>Gekkonidae</taxon>
        <taxon>Gekkoninae</taxon>
        <taxon>Goggia</taxon>
    </lineage>
</organism>
<keyword evidence="15 17" id="KW-0472">Membrane</keyword>
<feature type="transmembrane region" description="Helical" evidence="17">
    <location>
        <begin position="96"/>
        <end position="115"/>
    </location>
</feature>
<keyword evidence="7 17" id="KW-0812">Transmembrane</keyword>
<feature type="transmembrane region" description="Helical" evidence="17">
    <location>
        <begin position="208"/>
        <end position="228"/>
    </location>
</feature>
<keyword evidence="13 17" id="KW-0830">Ubiquinone</keyword>
<feature type="domain" description="NADH:quinone oxidoreductase/Mrp antiporter transmembrane" evidence="18">
    <location>
        <begin position="23"/>
        <end position="283"/>
    </location>
</feature>
<gene>
    <name evidence="20" type="primary">ND2</name>
</gene>
<keyword evidence="5" id="KW-0813">Transport</keyword>
<feature type="transmembrane region" description="Helical" evidence="17">
    <location>
        <begin position="57"/>
        <end position="76"/>
    </location>
</feature>
<evidence type="ECO:0000256" key="2">
    <source>
        <dbReference type="ARBA" id="ARBA00007012"/>
    </source>
</evidence>
<evidence type="ECO:0000256" key="5">
    <source>
        <dbReference type="ARBA" id="ARBA00022448"/>
    </source>
</evidence>
<dbReference type="InterPro" id="IPR010933">
    <property type="entry name" value="NADH_DH_su2_C"/>
</dbReference>
<feature type="transmembrane region" description="Helical" evidence="17">
    <location>
        <begin position="273"/>
        <end position="294"/>
    </location>
</feature>
<dbReference type="EMBL" id="MF154685">
    <property type="protein sequence ID" value="AWV54592.1"/>
    <property type="molecule type" value="Genomic_DNA"/>
</dbReference>
<keyword evidence="12 17" id="KW-0520">NAD</keyword>
<dbReference type="PRINTS" id="PR01436">
    <property type="entry name" value="NADHDHGNASE2"/>
</dbReference>
<name>A0A2Z4EGL6_9SAUR</name>
<evidence type="ECO:0000256" key="1">
    <source>
        <dbReference type="ARBA" id="ARBA00004448"/>
    </source>
</evidence>
<dbReference type="Pfam" id="PF00361">
    <property type="entry name" value="Proton_antipo_M"/>
    <property type="match status" value="1"/>
</dbReference>
<protein>
    <recommendedName>
        <fullName evidence="4 17">NADH-ubiquinone oxidoreductase chain 2</fullName>
        <ecNumber evidence="3 17">7.1.1.2</ecNumber>
    </recommendedName>
</protein>
<evidence type="ECO:0000256" key="4">
    <source>
        <dbReference type="ARBA" id="ARBA00021008"/>
    </source>
</evidence>
<comment type="similarity">
    <text evidence="2 17">Belongs to the complex I subunit 2 family.</text>
</comment>
<feature type="transmembrane region" description="Helical" evidence="17">
    <location>
        <begin position="152"/>
        <end position="171"/>
    </location>
</feature>
<keyword evidence="14 17" id="KW-0496">Mitochondrion</keyword>
<geneLocation type="mitochondrion" evidence="20"/>
<dbReference type="InterPro" id="IPR001750">
    <property type="entry name" value="ND/Mrp_TM"/>
</dbReference>
<comment type="catalytic activity">
    <reaction evidence="16 17">
        <text>a ubiquinone + NADH + 5 H(+)(in) = a ubiquinol + NAD(+) + 4 H(+)(out)</text>
        <dbReference type="Rhea" id="RHEA:29091"/>
        <dbReference type="Rhea" id="RHEA-COMP:9565"/>
        <dbReference type="Rhea" id="RHEA-COMP:9566"/>
        <dbReference type="ChEBI" id="CHEBI:15378"/>
        <dbReference type="ChEBI" id="CHEBI:16389"/>
        <dbReference type="ChEBI" id="CHEBI:17976"/>
        <dbReference type="ChEBI" id="CHEBI:57540"/>
        <dbReference type="ChEBI" id="CHEBI:57945"/>
        <dbReference type="EC" id="7.1.1.2"/>
    </reaction>
</comment>
<evidence type="ECO:0000259" key="19">
    <source>
        <dbReference type="Pfam" id="PF06444"/>
    </source>
</evidence>
<evidence type="ECO:0000256" key="9">
    <source>
        <dbReference type="ARBA" id="ARBA00022967"/>
    </source>
</evidence>
<feature type="transmembrane region" description="Helical" evidence="17">
    <location>
        <begin position="240"/>
        <end position="261"/>
    </location>
</feature>
<accession>A0A2Z4EGL6</accession>
<evidence type="ECO:0000256" key="16">
    <source>
        <dbReference type="ARBA" id="ARBA00049551"/>
    </source>
</evidence>
<evidence type="ECO:0000256" key="17">
    <source>
        <dbReference type="RuleBase" id="RU003403"/>
    </source>
</evidence>
<dbReference type="InterPro" id="IPR003917">
    <property type="entry name" value="NADH_UbQ_OxRdtase_chain2"/>
</dbReference>
<keyword evidence="9 17" id="KW-1278">Translocase</keyword>